<dbReference type="EMBL" id="VWXF01000003">
    <property type="protein sequence ID" value="NIF22001.1"/>
    <property type="molecule type" value="Genomic_DNA"/>
</dbReference>
<dbReference type="Proteomes" id="UP001515683">
    <property type="component" value="Unassembled WGS sequence"/>
</dbReference>
<proteinExistence type="predicted"/>
<keyword evidence="2" id="KW-1185">Reference proteome</keyword>
<reference evidence="1 2" key="1">
    <citation type="journal article" date="2019" name="bioRxiv">
        <title>Bacteria contribute to plant secondary compound degradation in a generalist herbivore system.</title>
        <authorList>
            <person name="Francoeur C.B."/>
            <person name="Khadempour L."/>
            <person name="Moreira-Soto R.D."/>
            <person name="Gotting K."/>
            <person name="Book A.J."/>
            <person name="Pinto-Tomas A.A."/>
            <person name="Keefover-Ring K."/>
            <person name="Currie C.R."/>
        </authorList>
    </citation>
    <scope>NUCLEOTIDE SEQUENCE [LARGE SCALE GENOMIC DNA]</scope>
    <source>
        <strain evidence="1">Acro-835</strain>
    </source>
</reference>
<evidence type="ECO:0008006" key="3">
    <source>
        <dbReference type="Google" id="ProtNLM"/>
    </source>
</evidence>
<evidence type="ECO:0000313" key="2">
    <source>
        <dbReference type="Proteomes" id="UP001515683"/>
    </source>
</evidence>
<dbReference type="RefSeq" id="WP_167014308.1">
    <property type="nucleotide sequence ID" value="NZ_VWXF01000003.1"/>
</dbReference>
<protein>
    <recommendedName>
        <fullName evidence="3">HNH endonuclease</fullName>
    </recommendedName>
</protein>
<dbReference type="Gene3D" id="1.10.30.50">
    <property type="match status" value="1"/>
</dbReference>
<organism evidence="1 2">
    <name type="scientific">Candidatus Pantoea multigeneris</name>
    <dbReference type="NCBI Taxonomy" id="2608357"/>
    <lineage>
        <taxon>Bacteria</taxon>
        <taxon>Pseudomonadati</taxon>
        <taxon>Pseudomonadota</taxon>
        <taxon>Gammaproteobacteria</taxon>
        <taxon>Enterobacterales</taxon>
        <taxon>Erwiniaceae</taxon>
        <taxon>Pantoea</taxon>
    </lineage>
</organism>
<comment type="caution">
    <text evidence="1">The sequence shown here is derived from an EMBL/GenBank/DDBJ whole genome shotgun (WGS) entry which is preliminary data.</text>
</comment>
<gene>
    <name evidence="1" type="ORF">F3J40_10370</name>
</gene>
<sequence>MINIITHLKSKNPNAVNNINDTAELLWTHLNNPTYNYNISQKLVDLITHINTPSYIAANSAGGAQQRQSDFLDHLNKNDNLHKIIVAKPLEFNTILDDIYKIIDPQDFFTPQKTKAKSTDFGKLLKTKLFNYSWYRSNDLFEVIYNQLDIIPCTCAYCNTGHMMSIEKLIKGKKPVEHYLFEIDHFYPSVRHPYFSLSFFNHIPSCETCNGKLKNDQQVAVGTHLHPFLDCFDNHYTFIPILGYGQNITVESVVLKNETSVNDNIIDTLKIQSRYGTKGFLHFAKANDLVEYIYKNRHKFMNNHPQQADFLASLKISLTGDKNKILYTPYEKLKRDITKQFDIHKVYVK</sequence>
<name>A0ABX0RCG5_9GAMM</name>
<accession>A0ABX0RCG5</accession>
<evidence type="ECO:0000313" key="1">
    <source>
        <dbReference type="EMBL" id="NIF22001.1"/>
    </source>
</evidence>